<accession>A0ABW2C7G2</accession>
<dbReference type="InterPro" id="IPR026496">
    <property type="entry name" value="GRASP_targ"/>
</dbReference>
<dbReference type="NCBIfam" id="TIGR04186">
    <property type="entry name" value="GRASP_targ"/>
    <property type="match status" value="1"/>
</dbReference>
<protein>
    <submittedName>
        <fullName evidence="2">ATP-grasp-modified RiPP</fullName>
    </submittedName>
</protein>
<evidence type="ECO:0000313" key="3">
    <source>
        <dbReference type="Proteomes" id="UP001596337"/>
    </source>
</evidence>
<evidence type="ECO:0000313" key="2">
    <source>
        <dbReference type="EMBL" id="MFC6869999.1"/>
    </source>
</evidence>
<sequence length="117" mass="12889">MTTTEAMRFYDDPLAPVSAQFPLTRPGLATVDNTETPSAPDTRPFGLRHVRAMPEPVVPAYEYSHDQQVSVSDDGSETPMVKLSPNMEWSSITDNDGDEGPSEDWGNDFAPDYPVQV</sequence>
<dbReference type="RefSeq" id="WP_345393999.1">
    <property type="nucleotide sequence ID" value="NZ_BAABLA010000021.1"/>
</dbReference>
<dbReference type="Proteomes" id="UP001596337">
    <property type="component" value="Unassembled WGS sequence"/>
</dbReference>
<feature type="compositionally biased region" description="Acidic residues" evidence="1">
    <location>
        <begin position="95"/>
        <end position="106"/>
    </location>
</feature>
<comment type="caution">
    <text evidence="2">The sequence shown here is derived from an EMBL/GenBank/DDBJ whole genome shotgun (WGS) entry which is preliminary data.</text>
</comment>
<proteinExistence type="predicted"/>
<evidence type="ECO:0000256" key="1">
    <source>
        <dbReference type="SAM" id="MobiDB-lite"/>
    </source>
</evidence>
<keyword evidence="3" id="KW-1185">Reference proteome</keyword>
<reference evidence="3" key="1">
    <citation type="journal article" date="2019" name="Int. J. Syst. Evol. Microbiol.">
        <title>The Global Catalogue of Microorganisms (GCM) 10K type strain sequencing project: providing services to taxonomists for standard genome sequencing and annotation.</title>
        <authorList>
            <consortium name="The Broad Institute Genomics Platform"/>
            <consortium name="The Broad Institute Genome Sequencing Center for Infectious Disease"/>
            <person name="Wu L."/>
            <person name="Ma J."/>
        </authorList>
    </citation>
    <scope>NUCLEOTIDE SEQUENCE [LARGE SCALE GENOMIC DNA]</scope>
    <source>
        <strain evidence="3">KCTC 32255</strain>
    </source>
</reference>
<feature type="region of interest" description="Disordered" evidence="1">
    <location>
        <begin position="65"/>
        <end position="117"/>
    </location>
</feature>
<organism evidence="2 3">
    <name type="scientific">Haloechinothrix salitolerans</name>
    <dbReference type="NCBI Taxonomy" id="926830"/>
    <lineage>
        <taxon>Bacteria</taxon>
        <taxon>Bacillati</taxon>
        <taxon>Actinomycetota</taxon>
        <taxon>Actinomycetes</taxon>
        <taxon>Pseudonocardiales</taxon>
        <taxon>Pseudonocardiaceae</taxon>
        <taxon>Haloechinothrix</taxon>
    </lineage>
</organism>
<gene>
    <name evidence="2" type="primary">tgmA</name>
    <name evidence="2" type="ORF">ACFQGD_22925</name>
</gene>
<dbReference type="EMBL" id="JBHSXX010000001">
    <property type="protein sequence ID" value="MFC6869999.1"/>
    <property type="molecule type" value="Genomic_DNA"/>
</dbReference>
<name>A0ABW2C7G2_9PSEU</name>